<organism evidence="3 4">
    <name type="scientific">Caulobacter mirabilis</name>
    <dbReference type="NCBI Taxonomy" id="69666"/>
    <lineage>
        <taxon>Bacteria</taxon>
        <taxon>Pseudomonadati</taxon>
        <taxon>Pseudomonadota</taxon>
        <taxon>Alphaproteobacteria</taxon>
        <taxon>Caulobacterales</taxon>
        <taxon>Caulobacteraceae</taxon>
        <taxon>Caulobacter</taxon>
    </lineage>
</organism>
<dbReference type="InterPro" id="IPR050266">
    <property type="entry name" value="AB_hydrolase_sf"/>
</dbReference>
<gene>
    <name evidence="3" type="ORF">CSW64_17715</name>
</gene>
<protein>
    <recommendedName>
        <fullName evidence="2">AB hydrolase-1 domain-containing protein</fullName>
    </recommendedName>
</protein>
<dbReference type="KEGG" id="cmb:CSW64_17715"/>
<evidence type="ECO:0000259" key="2">
    <source>
        <dbReference type="Pfam" id="PF00561"/>
    </source>
</evidence>
<dbReference type="InterPro" id="IPR029058">
    <property type="entry name" value="AB_hydrolase_fold"/>
</dbReference>
<keyword evidence="4" id="KW-1185">Reference proteome</keyword>
<dbReference type="Proteomes" id="UP000228945">
    <property type="component" value="Chromosome"/>
</dbReference>
<sequence>MGRPRHLRRAGLVLLQPPGVQAGRAGLRPPGQRDHADLNPAGSSRVLGAGLGWRIPVARKRPKGVLEIGWACFESAATGRIEHVPTAVCYPETLVRRTSVQAGGGHAWRISALTTPRKRAAPWKIVVVTGAPSWAEYWAPVLAALPANREMLVVDRPGFAGSEPVEYVGDIRVQAAALAPLLETAPGQRLMLVGQSYGAAIAALMAAAAPRRVRSLVLLSGYFGESGPTAKRLVDWGSKLLAFIPRDLKNAVREVAGQPSQIEHLHRALEQATMPVHLIHGTRDDFAPLAAAERLFARIAHRSDARFQTVEGADHFLNDGPPDDLLALLEACLPARGSELSIWLREARDQVNRRLAALRRRIAPHSARDAAHAPVT</sequence>
<reference evidence="3 4" key="1">
    <citation type="submission" date="2017-10" db="EMBL/GenBank/DDBJ databases">
        <title>Genome sequence of Caulobacter mirabilis FWC38.</title>
        <authorList>
            <person name="Fiebig A."/>
            <person name="Crosson S."/>
        </authorList>
    </citation>
    <scope>NUCLEOTIDE SEQUENCE [LARGE SCALE GENOMIC DNA]</scope>
    <source>
        <strain evidence="3 4">FWC 38</strain>
    </source>
</reference>
<evidence type="ECO:0000313" key="3">
    <source>
        <dbReference type="EMBL" id="ATQ45088.1"/>
    </source>
</evidence>
<evidence type="ECO:0000313" key="4">
    <source>
        <dbReference type="Proteomes" id="UP000228945"/>
    </source>
</evidence>
<evidence type="ECO:0000256" key="1">
    <source>
        <dbReference type="SAM" id="MobiDB-lite"/>
    </source>
</evidence>
<name>A0A2D2B4E1_9CAUL</name>
<feature type="region of interest" description="Disordered" evidence="1">
    <location>
        <begin position="20"/>
        <end position="42"/>
    </location>
</feature>
<proteinExistence type="predicted"/>
<dbReference type="AlphaFoldDB" id="A0A2D2B4E1"/>
<dbReference type="GO" id="GO:0016020">
    <property type="term" value="C:membrane"/>
    <property type="evidence" value="ECO:0007669"/>
    <property type="project" value="TreeGrafter"/>
</dbReference>
<dbReference type="Pfam" id="PF00561">
    <property type="entry name" value="Abhydrolase_1"/>
    <property type="match status" value="1"/>
</dbReference>
<dbReference type="PANTHER" id="PTHR43798">
    <property type="entry name" value="MONOACYLGLYCEROL LIPASE"/>
    <property type="match status" value="1"/>
</dbReference>
<dbReference type="InterPro" id="IPR000073">
    <property type="entry name" value="AB_hydrolase_1"/>
</dbReference>
<dbReference type="SUPFAM" id="SSF53474">
    <property type="entry name" value="alpha/beta-Hydrolases"/>
    <property type="match status" value="1"/>
</dbReference>
<dbReference type="PRINTS" id="PR00111">
    <property type="entry name" value="ABHYDROLASE"/>
</dbReference>
<feature type="domain" description="AB hydrolase-1" evidence="2">
    <location>
        <begin position="125"/>
        <end position="232"/>
    </location>
</feature>
<dbReference type="Gene3D" id="3.40.50.1820">
    <property type="entry name" value="alpha/beta hydrolase"/>
    <property type="match status" value="1"/>
</dbReference>
<dbReference type="EMBL" id="CP024201">
    <property type="protein sequence ID" value="ATQ45088.1"/>
    <property type="molecule type" value="Genomic_DNA"/>
</dbReference>
<accession>A0A2D2B4E1</accession>
<dbReference type="PANTHER" id="PTHR43798:SF33">
    <property type="entry name" value="HYDROLASE, PUTATIVE (AFU_ORTHOLOGUE AFUA_2G14860)-RELATED"/>
    <property type="match status" value="1"/>
</dbReference>
<dbReference type="OrthoDB" id="9815441at2"/>